<dbReference type="Proteomes" id="UP000218334">
    <property type="component" value="Unassembled WGS sequence"/>
</dbReference>
<gene>
    <name evidence="1" type="ORF">ARMSODRAFT_1066330</name>
</gene>
<keyword evidence="2" id="KW-1185">Reference proteome</keyword>
<sequence>MLRINASEENRSKPVRWGSCSPVAGFEMMAAVEKPARRANDATLTTSDFKPSEWPDHCRNPQRLMDSKPSHILSKRSSELKRDTFIWVNTFPSALLVGINQRLIPFTSATLQRCQTRELNPLYWGPFVLAPVDVAPYGVTSYTIEATGLGIPSLSTNPLPPGDNGWFFPDGGSGVPWFDVPPMIQKQVRKRDGNRCLFTGELPGEMTGICWMNPPFFSQLVFPTKNIRRGEMAATSNCTVMHKDLIPYFLDNAFSVHINDNYRIIIFRDMGTVRRLLPTHISPPHGLETLNFLDAHFHSSLRANILHGDVKDEYGHRAIEDLMDEFGVGGEDDDQMVPLSDSWWKILMGKAILEEIMRGRLAAASYD</sequence>
<protein>
    <submittedName>
        <fullName evidence="1">Uncharacterized protein</fullName>
    </submittedName>
</protein>
<proteinExistence type="predicted"/>
<evidence type="ECO:0000313" key="2">
    <source>
        <dbReference type="Proteomes" id="UP000218334"/>
    </source>
</evidence>
<evidence type="ECO:0000313" key="1">
    <source>
        <dbReference type="EMBL" id="PBK60738.1"/>
    </source>
</evidence>
<organism evidence="1 2">
    <name type="scientific">Armillaria solidipes</name>
    <dbReference type="NCBI Taxonomy" id="1076256"/>
    <lineage>
        <taxon>Eukaryota</taxon>
        <taxon>Fungi</taxon>
        <taxon>Dikarya</taxon>
        <taxon>Basidiomycota</taxon>
        <taxon>Agaricomycotina</taxon>
        <taxon>Agaricomycetes</taxon>
        <taxon>Agaricomycetidae</taxon>
        <taxon>Agaricales</taxon>
        <taxon>Marasmiineae</taxon>
        <taxon>Physalacriaceae</taxon>
        <taxon>Armillaria</taxon>
    </lineage>
</organism>
<dbReference type="AlphaFoldDB" id="A0A2H3B413"/>
<dbReference type="EMBL" id="KZ293483">
    <property type="protein sequence ID" value="PBK60738.1"/>
    <property type="molecule type" value="Genomic_DNA"/>
</dbReference>
<name>A0A2H3B413_9AGAR</name>
<reference evidence="2" key="1">
    <citation type="journal article" date="2017" name="Nat. Ecol. Evol.">
        <title>Genome expansion and lineage-specific genetic innovations in the forest pathogenic fungi Armillaria.</title>
        <authorList>
            <person name="Sipos G."/>
            <person name="Prasanna A.N."/>
            <person name="Walter M.C."/>
            <person name="O'Connor E."/>
            <person name="Balint B."/>
            <person name="Krizsan K."/>
            <person name="Kiss B."/>
            <person name="Hess J."/>
            <person name="Varga T."/>
            <person name="Slot J."/>
            <person name="Riley R."/>
            <person name="Boka B."/>
            <person name="Rigling D."/>
            <person name="Barry K."/>
            <person name="Lee J."/>
            <person name="Mihaltcheva S."/>
            <person name="LaButti K."/>
            <person name="Lipzen A."/>
            <person name="Waldron R."/>
            <person name="Moloney N.M."/>
            <person name="Sperisen C."/>
            <person name="Kredics L."/>
            <person name="Vagvoelgyi C."/>
            <person name="Patrignani A."/>
            <person name="Fitzpatrick D."/>
            <person name="Nagy I."/>
            <person name="Doyle S."/>
            <person name="Anderson J.B."/>
            <person name="Grigoriev I.V."/>
            <person name="Gueldener U."/>
            <person name="Muensterkoetter M."/>
            <person name="Nagy L.G."/>
        </authorList>
    </citation>
    <scope>NUCLEOTIDE SEQUENCE [LARGE SCALE GENOMIC DNA]</scope>
    <source>
        <strain evidence="2">28-4</strain>
    </source>
</reference>
<accession>A0A2H3B413</accession>